<name>A0ACB8A9H6_9AGAM</name>
<comment type="caution">
    <text evidence="1">The sequence shown here is derived from an EMBL/GenBank/DDBJ whole genome shotgun (WGS) entry which is preliminary data.</text>
</comment>
<accession>A0ACB8A9H6</accession>
<reference evidence="1" key="1">
    <citation type="journal article" date="2021" name="New Phytol.">
        <title>Evolutionary innovations through gain and loss of genes in the ectomycorrhizal Boletales.</title>
        <authorList>
            <person name="Wu G."/>
            <person name="Miyauchi S."/>
            <person name="Morin E."/>
            <person name="Kuo A."/>
            <person name="Drula E."/>
            <person name="Varga T."/>
            <person name="Kohler A."/>
            <person name="Feng B."/>
            <person name="Cao Y."/>
            <person name="Lipzen A."/>
            <person name="Daum C."/>
            <person name="Hundley H."/>
            <person name="Pangilinan J."/>
            <person name="Johnson J."/>
            <person name="Barry K."/>
            <person name="LaButti K."/>
            <person name="Ng V."/>
            <person name="Ahrendt S."/>
            <person name="Min B."/>
            <person name="Choi I.G."/>
            <person name="Park H."/>
            <person name="Plett J.M."/>
            <person name="Magnuson J."/>
            <person name="Spatafora J.W."/>
            <person name="Nagy L.G."/>
            <person name="Henrissat B."/>
            <person name="Grigoriev I.V."/>
            <person name="Yang Z.L."/>
            <person name="Xu J."/>
            <person name="Martin F.M."/>
        </authorList>
    </citation>
    <scope>NUCLEOTIDE SEQUENCE</scope>
    <source>
        <strain evidence="1">ATCC 28755</strain>
    </source>
</reference>
<keyword evidence="1" id="KW-0540">Nuclease</keyword>
<keyword evidence="1" id="KW-0255">Endonuclease</keyword>
<evidence type="ECO:0000313" key="2">
    <source>
        <dbReference type="Proteomes" id="UP000790377"/>
    </source>
</evidence>
<dbReference type="EMBL" id="MU267727">
    <property type="protein sequence ID" value="KAH7910104.1"/>
    <property type="molecule type" value="Genomic_DNA"/>
</dbReference>
<organism evidence="1 2">
    <name type="scientific">Hygrophoropsis aurantiaca</name>
    <dbReference type="NCBI Taxonomy" id="72124"/>
    <lineage>
        <taxon>Eukaryota</taxon>
        <taxon>Fungi</taxon>
        <taxon>Dikarya</taxon>
        <taxon>Basidiomycota</taxon>
        <taxon>Agaricomycotina</taxon>
        <taxon>Agaricomycetes</taxon>
        <taxon>Agaricomycetidae</taxon>
        <taxon>Boletales</taxon>
        <taxon>Coniophorineae</taxon>
        <taxon>Hygrophoropsidaceae</taxon>
        <taxon>Hygrophoropsis</taxon>
    </lineage>
</organism>
<keyword evidence="2" id="KW-1185">Reference proteome</keyword>
<dbReference type="Proteomes" id="UP000790377">
    <property type="component" value="Unassembled WGS sequence"/>
</dbReference>
<gene>
    <name evidence="1" type="ORF">BJ138DRAFT_1153712</name>
</gene>
<keyword evidence="1" id="KW-0378">Hydrolase</keyword>
<proteinExistence type="predicted"/>
<protein>
    <submittedName>
        <fullName evidence="1">Endonuclease/exonuclease/phosphatase</fullName>
    </submittedName>
</protein>
<evidence type="ECO:0000313" key="1">
    <source>
        <dbReference type="EMBL" id="KAH7910104.1"/>
    </source>
</evidence>
<sequence>MFYPQHSPAIAHKLPNHHDQSPWSRTHHPVLGPPGSQNIGPPPASPGYAIYSNGSVNPMQHHPGHPHALSHPPMTHHQHQNSLSHYPSPPNGHMHPQHMGQGSPGSAASQIISPHWQQQLLKCEMIRSSRSPHHRARASAMASRTVAKSAIPITNPSLVKAPPSVDVSDTISKDGVSSSSTPAPTESSPTNPGAPVNHPSSTVAPIAEAPRVTAKPPQNTWRSLDMGGVNIKTLPPTSGLFSFTFLINLYLNHNALTTLPPEISKLRHLELLDVSGNNLSTVPPELGMLTQLKELYLFDNHISTLPPELGSLHQLQTLGVEGNPIEPSLRAMVQKDGTPALISYLRDSCPAPPSPPERIWKTLLTNPERDAILADSNTEIISALCYNILCEKYATERLYGYTPSWALSWEYRKELILTELMNYDADFLCLQEVDITQYEDYFVKNLQERDYEGVYFPKSRYKTMSDADRKQVDGCATFYKSDKYQLVEKHVMEFSTVAMQRPDFKKTDDMFNRVLGKDQIGVICLFENRETGTRIIVANVHIHWDPAYRDVKLVQVALFIDEIEKIAADYAKYPPRLPNPPSASESESGASPSRPPPVYTDGTKIPLILCGDFNSGADSGVYEFLSNGSAPPDHPDFMSHLYGKYTTEGLRHRLGLKSAYTTAGELPMTNYTPSFQGVVDYIWYSTANLAVNAVLGEVDKSYLEKVVGFPNVHFPSDHVCIVSEFRVKPPREVALRPPSSFPTSNGVH</sequence>